<proteinExistence type="predicted"/>
<organism evidence="1">
    <name type="scientific">Arundo donax</name>
    <name type="common">Giant reed</name>
    <name type="synonym">Donax arundinaceus</name>
    <dbReference type="NCBI Taxonomy" id="35708"/>
    <lineage>
        <taxon>Eukaryota</taxon>
        <taxon>Viridiplantae</taxon>
        <taxon>Streptophyta</taxon>
        <taxon>Embryophyta</taxon>
        <taxon>Tracheophyta</taxon>
        <taxon>Spermatophyta</taxon>
        <taxon>Magnoliopsida</taxon>
        <taxon>Liliopsida</taxon>
        <taxon>Poales</taxon>
        <taxon>Poaceae</taxon>
        <taxon>PACMAD clade</taxon>
        <taxon>Arundinoideae</taxon>
        <taxon>Arundineae</taxon>
        <taxon>Arundo</taxon>
    </lineage>
</organism>
<protein>
    <submittedName>
        <fullName evidence="1">Uncharacterized protein</fullName>
    </submittedName>
</protein>
<dbReference type="AlphaFoldDB" id="A0A0A9E3X8"/>
<dbReference type="EMBL" id="GBRH01203114">
    <property type="protein sequence ID" value="JAD94781.1"/>
    <property type="molecule type" value="Transcribed_RNA"/>
</dbReference>
<accession>A0A0A9E3X8</accession>
<reference evidence="1" key="1">
    <citation type="submission" date="2014-09" db="EMBL/GenBank/DDBJ databases">
        <authorList>
            <person name="Magalhaes I.L.F."/>
            <person name="Oliveira U."/>
            <person name="Santos F.R."/>
            <person name="Vidigal T.H.D.A."/>
            <person name="Brescovit A.D."/>
            <person name="Santos A.J."/>
        </authorList>
    </citation>
    <scope>NUCLEOTIDE SEQUENCE</scope>
    <source>
        <tissue evidence="1">Shoot tissue taken approximately 20 cm above the soil surface</tissue>
    </source>
</reference>
<reference evidence="1" key="2">
    <citation type="journal article" date="2015" name="Data Brief">
        <title>Shoot transcriptome of the giant reed, Arundo donax.</title>
        <authorList>
            <person name="Barrero R.A."/>
            <person name="Guerrero F.D."/>
            <person name="Moolhuijzen P."/>
            <person name="Goolsby J.A."/>
            <person name="Tidwell J."/>
            <person name="Bellgard S.E."/>
            <person name="Bellgard M.I."/>
        </authorList>
    </citation>
    <scope>NUCLEOTIDE SEQUENCE</scope>
    <source>
        <tissue evidence="1">Shoot tissue taken approximately 20 cm above the soil surface</tissue>
    </source>
</reference>
<name>A0A0A9E3X8_ARUDO</name>
<evidence type="ECO:0000313" key="1">
    <source>
        <dbReference type="EMBL" id="JAD94781.1"/>
    </source>
</evidence>
<sequence>MYLEYMTNKNHNSYIPNKFYGLQIFMTCSSPKRQMPEIKNLRER</sequence>